<evidence type="ECO:0008006" key="4">
    <source>
        <dbReference type="Google" id="ProtNLM"/>
    </source>
</evidence>
<protein>
    <recommendedName>
        <fullName evidence="4">PSI domain-containing protein</fullName>
    </recommendedName>
</protein>
<keyword evidence="3" id="KW-1185">Reference proteome</keyword>
<dbReference type="EMBL" id="ML992512">
    <property type="protein sequence ID" value="KAF2220647.1"/>
    <property type="molecule type" value="Genomic_DNA"/>
</dbReference>
<keyword evidence="1" id="KW-0812">Transmembrane</keyword>
<name>A0A6A6G4N1_9PEZI</name>
<feature type="transmembrane region" description="Helical" evidence="1">
    <location>
        <begin position="75"/>
        <end position="98"/>
    </location>
</feature>
<dbReference type="Proteomes" id="UP000799538">
    <property type="component" value="Unassembled WGS sequence"/>
</dbReference>
<dbReference type="OrthoDB" id="5427091at2759"/>
<dbReference type="AlphaFoldDB" id="A0A6A6G4N1"/>
<organism evidence="2 3">
    <name type="scientific">Elsinoe ampelina</name>
    <dbReference type="NCBI Taxonomy" id="302913"/>
    <lineage>
        <taxon>Eukaryota</taxon>
        <taxon>Fungi</taxon>
        <taxon>Dikarya</taxon>
        <taxon>Ascomycota</taxon>
        <taxon>Pezizomycotina</taxon>
        <taxon>Dothideomycetes</taxon>
        <taxon>Dothideomycetidae</taxon>
        <taxon>Myriangiales</taxon>
        <taxon>Elsinoaceae</taxon>
        <taxon>Elsinoe</taxon>
    </lineage>
</organism>
<evidence type="ECO:0000313" key="3">
    <source>
        <dbReference type="Proteomes" id="UP000799538"/>
    </source>
</evidence>
<gene>
    <name evidence="2" type="ORF">BDZ85DRAFT_29491</name>
</gene>
<sequence>MARDDHDQRLRACWRDQDCNSCIHNKAGCGWCASSKSCVPASSIWNPVRNPDICPHWSERWELRTKTLGCNCSSITFLAVLITILCTIAGLVVLYGLVQAVAWINRVWGAGARGGWYLQIDDTGNRQEGLWLRKKWYLPSVFQSKSIKLSDDD</sequence>
<keyword evidence="1" id="KW-1133">Transmembrane helix</keyword>
<evidence type="ECO:0000313" key="2">
    <source>
        <dbReference type="EMBL" id="KAF2220647.1"/>
    </source>
</evidence>
<evidence type="ECO:0000256" key="1">
    <source>
        <dbReference type="SAM" id="Phobius"/>
    </source>
</evidence>
<accession>A0A6A6G4N1</accession>
<reference evidence="3" key="1">
    <citation type="journal article" date="2020" name="Stud. Mycol.">
        <title>101 Dothideomycetes genomes: A test case for predicting lifestyles and emergence of pathogens.</title>
        <authorList>
            <person name="Haridas S."/>
            <person name="Albert R."/>
            <person name="Binder M."/>
            <person name="Bloem J."/>
            <person name="LaButti K."/>
            <person name="Salamov A."/>
            <person name="Andreopoulos B."/>
            <person name="Baker S."/>
            <person name="Barry K."/>
            <person name="Bills G."/>
            <person name="Bluhm B."/>
            <person name="Cannon C."/>
            <person name="Castanera R."/>
            <person name="Culley D."/>
            <person name="Daum C."/>
            <person name="Ezra D."/>
            <person name="Gonzalez J."/>
            <person name="Henrissat B."/>
            <person name="Kuo A."/>
            <person name="Liang C."/>
            <person name="Lipzen A."/>
            <person name="Lutzoni F."/>
            <person name="Magnuson J."/>
            <person name="Mondo S."/>
            <person name="Nolan M."/>
            <person name="Ohm R."/>
            <person name="Pangilinan J."/>
            <person name="Park H.-J."/>
            <person name="Ramirez L."/>
            <person name="Alfaro M."/>
            <person name="Sun H."/>
            <person name="Tritt A."/>
            <person name="Yoshinaga Y."/>
            <person name="Zwiers L.-H."/>
            <person name="Turgeon B."/>
            <person name="Goodwin S."/>
            <person name="Spatafora J."/>
            <person name="Crous P."/>
            <person name="Grigoriev I."/>
        </authorList>
    </citation>
    <scope>NUCLEOTIDE SEQUENCE [LARGE SCALE GENOMIC DNA]</scope>
    <source>
        <strain evidence="3">CECT 20119</strain>
    </source>
</reference>
<proteinExistence type="predicted"/>
<keyword evidence="1" id="KW-0472">Membrane</keyword>